<dbReference type="InterPro" id="IPR019406">
    <property type="entry name" value="APLF_PBZ"/>
</dbReference>
<gene>
    <name evidence="2" type="ORF">CCMP2556_LOCUS11641</name>
</gene>
<dbReference type="Pfam" id="PF10283">
    <property type="entry name" value="zf-CCHH"/>
    <property type="match status" value="1"/>
</dbReference>
<proteinExistence type="predicted"/>
<dbReference type="EMBL" id="CAXAMN010005557">
    <property type="protein sequence ID" value="CAK9014346.1"/>
    <property type="molecule type" value="Genomic_DNA"/>
</dbReference>
<keyword evidence="3" id="KW-1185">Reference proteome</keyword>
<evidence type="ECO:0000313" key="2">
    <source>
        <dbReference type="EMBL" id="CAK9014346.1"/>
    </source>
</evidence>
<evidence type="ECO:0000313" key="3">
    <source>
        <dbReference type="Proteomes" id="UP001642484"/>
    </source>
</evidence>
<evidence type="ECO:0000259" key="1">
    <source>
        <dbReference type="Pfam" id="PF10283"/>
    </source>
</evidence>
<organism evidence="2 3">
    <name type="scientific">Durusdinium trenchii</name>
    <dbReference type="NCBI Taxonomy" id="1381693"/>
    <lineage>
        <taxon>Eukaryota</taxon>
        <taxon>Sar</taxon>
        <taxon>Alveolata</taxon>
        <taxon>Dinophyceae</taxon>
        <taxon>Suessiales</taxon>
        <taxon>Symbiodiniaceae</taxon>
        <taxon>Durusdinium</taxon>
    </lineage>
</organism>
<dbReference type="Proteomes" id="UP001642484">
    <property type="component" value="Unassembled WGS sequence"/>
</dbReference>
<accession>A0ABP0JJ73</accession>
<protein>
    <recommendedName>
        <fullName evidence="1">PBZ-type domain-containing protein</fullName>
    </recommendedName>
</protein>
<sequence length="130" mass="15023">MSRMRRGSTKATGATRPLCSYGTKCYRRNPEHLTDQAHPWDEDYLTCCLEKGHSPEFVSIRMLFEWVEMQDEATGTERARATRHWRFGLKSNVWDKTSLTWTTIFGTPWTTMGTASSTSQNSRSSPPRRK</sequence>
<name>A0ABP0JJ73_9DINO</name>
<feature type="domain" description="PBZ-type" evidence="1">
    <location>
        <begin position="16"/>
        <end position="41"/>
    </location>
</feature>
<reference evidence="2 3" key="1">
    <citation type="submission" date="2024-02" db="EMBL/GenBank/DDBJ databases">
        <authorList>
            <person name="Chen Y."/>
            <person name="Shah S."/>
            <person name="Dougan E. K."/>
            <person name="Thang M."/>
            <person name="Chan C."/>
        </authorList>
    </citation>
    <scope>NUCLEOTIDE SEQUENCE [LARGE SCALE GENOMIC DNA]</scope>
</reference>
<comment type="caution">
    <text evidence="2">The sequence shown here is derived from an EMBL/GenBank/DDBJ whole genome shotgun (WGS) entry which is preliminary data.</text>
</comment>